<reference evidence="3 5" key="2">
    <citation type="journal article" date="2016" name="Appl. Microbiol. Biotechnol.">
        <title>Exploiting the genome sequence of Streptomyces nodosus for enhanced antibiotic production.</title>
        <authorList>
            <person name="Sweeney P."/>
            <person name="Murphy C.D."/>
            <person name="Caffrey P."/>
        </authorList>
    </citation>
    <scope>NUCLEOTIDE SEQUENCE [LARGE SCALE GENOMIC DNA]</scope>
    <source>
        <strain evidence="3 5">ATCC 14899</strain>
    </source>
</reference>
<proteinExistence type="predicted"/>
<protein>
    <submittedName>
        <fullName evidence="4">META domain-containing protein</fullName>
    </submittedName>
</protein>
<dbReference type="RefSeq" id="WP_043441735.1">
    <property type="nucleotide sequence ID" value="NZ_CP009313.1"/>
</dbReference>
<evidence type="ECO:0000313" key="4">
    <source>
        <dbReference type="EMBL" id="QEV39966.1"/>
    </source>
</evidence>
<keyword evidence="5" id="KW-1185">Reference proteome</keyword>
<evidence type="ECO:0000313" key="6">
    <source>
        <dbReference type="Proteomes" id="UP000325763"/>
    </source>
</evidence>
<dbReference type="Proteomes" id="UP000031526">
    <property type="component" value="Chromosome"/>
</dbReference>
<dbReference type="PANTHER" id="PTHR35535">
    <property type="entry name" value="HEAT SHOCK PROTEIN HSLJ"/>
    <property type="match status" value="1"/>
</dbReference>
<name>A0A0B5DLR9_9ACTN</name>
<dbReference type="PROSITE" id="PS51257">
    <property type="entry name" value="PROKAR_LIPOPROTEIN"/>
    <property type="match status" value="1"/>
</dbReference>
<dbReference type="KEGG" id="snq:CP978_16655"/>
<evidence type="ECO:0000259" key="2">
    <source>
        <dbReference type="Pfam" id="PF03724"/>
    </source>
</evidence>
<dbReference type="InterPro" id="IPR038670">
    <property type="entry name" value="HslJ-like_sf"/>
</dbReference>
<evidence type="ECO:0000256" key="1">
    <source>
        <dbReference type="SAM" id="SignalP"/>
    </source>
</evidence>
<sequence>MNRHPAALVALTLTLVLLPLAVACGTGARSGESRSTGPDGDPPVIGVHWRVDSLTTDGITRNAPAGAYLRIDDHGRISGNYGCNSFRAPVTVRGDRIVLGPADSTAMACVEGSDFERALSRTLDDGTLTAEVHRDRLTLTAEDGTRVDLTEEKDAALYGTTWRVTSLVDGDTATSVPGAAAEPAWFTLDRTAGTVSGGLGCHRFGAVATVRDGRLTTRDLKVTGKMCDDSLRAVEKTLIGLLGRPLSYRIDHRNIALTSEDGQGVQAVAEP</sequence>
<feature type="domain" description="DUF306" evidence="2">
    <location>
        <begin position="155"/>
        <end position="265"/>
    </location>
</feature>
<keyword evidence="1" id="KW-0732">Signal</keyword>
<gene>
    <name evidence="4" type="ORF">CP978_16655</name>
    <name evidence="3" type="ORF">SNOD_16350</name>
</gene>
<accession>A0A0B5DLR9</accession>
<dbReference type="EMBL" id="CP009313">
    <property type="protein sequence ID" value="AJE41426.1"/>
    <property type="molecule type" value="Genomic_DNA"/>
</dbReference>
<dbReference type="InterPro" id="IPR053147">
    <property type="entry name" value="Hsp_HslJ-like"/>
</dbReference>
<dbReference type="InterPro" id="IPR005184">
    <property type="entry name" value="DUF306_Meta_HslJ"/>
</dbReference>
<dbReference type="AlphaFoldDB" id="A0A0B5DLR9"/>
<reference evidence="4 6" key="3">
    <citation type="submission" date="2017-09" db="EMBL/GenBank/DDBJ databases">
        <title>Streptomyces genome completion.</title>
        <authorList>
            <person name="Lee N."/>
            <person name="Cho B.-K."/>
        </authorList>
    </citation>
    <scope>NUCLEOTIDE SEQUENCE [LARGE SCALE GENOMIC DNA]</scope>
    <source>
        <strain evidence="4 6">ATCC 14899</strain>
    </source>
</reference>
<feature type="signal peptide" evidence="1">
    <location>
        <begin position="1"/>
        <end position="23"/>
    </location>
</feature>
<dbReference type="HOGENOM" id="CLU_058026_1_1_11"/>
<dbReference type="Pfam" id="PF03724">
    <property type="entry name" value="META"/>
    <property type="match status" value="2"/>
</dbReference>
<dbReference type="Gene3D" id="2.40.128.270">
    <property type="match status" value="2"/>
</dbReference>
<dbReference type="EMBL" id="CP023747">
    <property type="protein sequence ID" value="QEV39966.1"/>
    <property type="molecule type" value="Genomic_DNA"/>
</dbReference>
<dbReference type="OrthoDB" id="4733425at2"/>
<evidence type="ECO:0000313" key="5">
    <source>
        <dbReference type="Proteomes" id="UP000031526"/>
    </source>
</evidence>
<reference evidence="5" key="1">
    <citation type="submission" date="2014-09" db="EMBL/GenBank/DDBJ databases">
        <title>Sequence of the Streptomyces nodosus genome.</title>
        <authorList>
            <person name="Sweeney P."/>
            <person name="Stephens N."/>
            <person name="Murphy C."/>
            <person name="Caffrey P."/>
        </authorList>
    </citation>
    <scope>NUCLEOTIDE SEQUENCE [LARGE SCALE GENOMIC DNA]</scope>
    <source>
        <strain evidence="5">ATCC 14899</strain>
    </source>
</reference>
<organism evidence="3 5">
    <name type="scientific">Streptomyces nodosus</name>
    <dbReference type="NCBI Taxonomy" id="40318"/>
    <lineage>
        <taxon>Bacteria</taxon>
        <taxon>Bacillati</taxon>
        <taxon>Actinomycetota</taxon>
        <taxon>Actinomycetes</taxon>
        <taxon>Kitasatosporales</taxon>
        <taxon>Streptomycetaceae</taxon>
        <taxon>Streptomyces</taxon>
    </lineage>
</organism>
<dbReference type="STRING" id="40318.SNOD_16350"/>
<dbReference type="Proteomes" id="UP000325763">
    <property type="component" value="Chromosome"/>
</dbReference>
<feature type="chain" id="PRO_5041521558" evidence="1">
    <location>
        <begin position="24"/>
        <end position="271"/>
    </location>
</feature>
<dbReference type="PANTHER" id="PTHR35535:SF2">
    <property type="entry name" value="DUF306 DOMAIN-CONTAINING PROTEIN"/>
    <property type="match status" value="1"/>
</dbReference>
<feature type="domain" description="DUF306" evidence="2">
    <location>
        <begin position="44"/>
        <end position="146"/>
    </location>
</feature>
<evidence type="ECO:0000313" key="3">
    <source>
        <dbReference type="EMBL" id="AJE41426.1"/>
    </source>
</evidence>